<comment type="function">
    <text evidence="8">Acts as a ribosome collision sensor, splitting the ribosome into its 2 subunits. Detects stalled/collided 70S ribosomes which it binds and splits by an ATP-hydrolysis driven conformational change. Acts upstream of the ribosome quality control system (RQC), a ribosome-associated complex that mediates the extraction of incompletely synthesized nascent chains from stalled ribosomes and their subsequent degradation. Probably generates substrates for RQC.</text>
</comment>
<dbReference type="EMBL" id="DVOH01000022">
    <property type="protein sequence ID" value="HIV00064.1"/>
    <property type="molecule type" value="Genomic_DNA"/>
</dbReference>
<dbReference type="AlphaFoldDB" id="A0A9D1NCC8"/>
<dbReference type="Pfam" id="PF00488">
    <property type="entry name" value="MutS_V"/>
    <property type="match status" value="1"/>
</dbReference>
<feature type="binding site" evidence="8">
    <location>
        <begin position="333"/>
        <end position="340"/>
    </location>
    <ligand>
        <name>ATP</name>
        <dbReference type="ChEBI" id="CHEBI:30616"/>
    </ligand>
</feature>
<evidence type="ECO:0000313" key="11">
    <source>
        <dbReference type="EMBL" id="HIV00064.1"/>
    </source>
</evidence>
<dbReference type="PROSITE" id="PS50828">
    <property type="entry name" value="SMR"/>
    <property type="match status" value="1"/>
</dbReference>
<accession>A0A9D1NCC8</accession>
<evidence type="ECO:0000256" key="3">
    <source>
        <dbReference type="ARBA" id="ARBA00022741"/>
    </source>
</evidence>
<sequence length="784" mass="87145">MNEKTFRSLEFNKICDTLATFASSLPAREAIASLQPTSDLKEVRRLLDEVEEADKVLYQYSVNLSFAFDHIGAILEKADVMSVLTMGELLKVGRMLRVGRNLKVNLAKVPDPSIVLLKEISGGIYTDKALEDDIDRAILSDTEMSDNASVELRAIRGRIKRTGEAIKSKLYQYITSPSYAKFLQDNIVTIRGDRYVIPVKAEYRSAIPGLIHDQSASGQTVYIEPMAVVELNNTLKTHLLDEEREIERILREFTVRVSVAVAPISDSFEKIRRLDVIFAKAQYAHHLKAVKPVVNERGEIRIAKGRHPLIAPEKVVAVDVELGRTFDLLFITGPNTGGKTVSLKLVGLFSVMAMCGMYVPAADAELSTFEQIFTDIGDEQSIEQNLSTFSSHIANIVTIIDALNGKTLVLLDELGAGTDPTEGASLAVSISDFIRSSGAKAVITTHYNELKEYAVVTPRAENASMDFDPVTYSPTYRLVIGTPGASNAILIARKLGLKEEIVNRAAEGIREGKLEFENVLGALELARRNAVANEERTAELLKEAEETSQNVKKERDRLFLQREKLNENVKRETKRLVSEAMSEANEIIETLRSLLDDPTEQNLFEARRLRKSLTKYVVNEDNEFQGFGEEEKGAIEVGDSVLVKSLKVEGTVIAIDTRKGSATVKLGRMNSNFKLDVLQKLRKQKQEDEVPEIKSKPRALRNEAFSPEINLIGQTVAEADTALQAYLDKAVLAGVSEIRIIHGYGTGKLREAVRNFLKRHYAVKEYRDGIYGEGERGVTIAKLK</sequence>
<keyword evidence="9" id="KW-0175">Coiled coil</keyword>
<dbReference type="GO" id="GO:0030983">
    <property type="term" value="F:mismatched DNA binding"/>
    <property type="evidence" value="ECO:0007669"/>
    <property type="project" value="InterPro"/>
</dbReference>
<dbReference type="SMART" id="SM00534">
    <property type="entry name" value="MUTSac"/>
    <property type="match status" value="1"/>
</dbReference>
<evidence type="ECO:0000256" key="9">
    <source>
        <dbReference type="SAM" id="Coils"/>
    </source>
</evidence>
<dbReference type="InterPro" id="IPR046893">
    <property type="entry name" value="MSSS"/>
</dbReference>
<evidence type="ECO:0000256" key="1">
    <source>
        <dbReference type="ARBA" id="ARBA00022722"/>
    </source>
</evidence>
<dbReference type="GO" id="GO:0045910">
    <property type="term" value="P:negative regulation of DNA recombination"/>
    <property type="evidence" value="ECO:0007669"/>
    <property type="project" value="InterPro"/>
</dbReference>
<dbReference type="HAMAP" id="MF_00092">
    <property type="entry name" value="MutS2"/>
    <property type="match status" value="1"/>
</dbReference>
<dbReference type="GO" id="GO:0043023">
    <property type="term" value="F:ribosomal large subunit binding"/>
    <property type="evidence" value="ECO:0007669"/>
    <property type="project" value="UniProtKB-UniRule"/>
</dbReference>
<keyword evidence="8 11" id="KW-0255">Endonuclease</keyword>
<dbReference type="SUPFAM" id="SSF48334">
    <property type="entry name" value="DNA repair protein MutS, domain III"/>
    <property type="match status" value="1"/>
</dbReference>
<feature type="domain" description="Smr" evidence="10">
    <location>
        <begin position="709"/>
        <end position="784"/>
    </location>
</feature>
<dbReference type="NCBIfam" id="TIGR01069">
    <property type="entry name" value="mutS2"/>
    <property type="match status" value="1"/>
</dbReference>
<comment type="subunit">
    <text evidence="8">Homodimer. Binds to stalled ribosomes, contacting rRNA.</text>
</comment>
<evidence type="ECO:0000259" key="10">
    <source>
        <dbReference type="PROSITE" id="PS50828"/>
    </source>
</evidence>
<gene>
    <name evidence="8" type="primary">mutS2</name>
    <name evidence="8" type="synonym">rqcU</name>
    <name evidence="11" type="ORF">IAB14_02985</name>
</gene>
<dbReference type="Proteomes" id="UP000886891">
    <property type="component" value="Unassembled WGS sequence"/>
</dbReference>
<evidence type="ECO:0000256" key="2">
    <source>
        <dbReference type="ARBA" id="ARBA00022730"/>
    </source>
</evidence>
<dbReference type="Pfam" id="PF01713">
    <property type="entry name" value="Smr"/>
    <property type="match status" value="1"/>
</dbReference>
<dbReference type="GO" id="GO:0006298">
    <property type="term" value="P:mismatch repair"/>
    <property type="evidence" value="ECO:0007669"/>
    <property type="project" value="InterPro"/>
</dbReference>
<dbReference type="PIRSF" id="PIRSF005814">
    <property type="entry name" value="MutS_YshD"/>
    <property type="match status" value="1"/>
</dbReference>
<reference evidence="11" key="2">
    <citation type="journal article" date="2021" name="PeerJ">
        <title>Extensive microbial diversity within the chicken gut microbiome revealed by metagenomics and culture.</title>
        <authorList>
            <person name="Gilroy R."/>
            <person name="Ravi A."/>
            <person name="Getino M."/>
            <person name="Pursley I."/>
            <person name="Horton D.L."/>
            <person name="Alikhan N.F."/>
            <person name="Baker D."/>
            <person name="Gharbi K."/>
            <person name="Hall N."/>
            <person name="Watson M."/>
            <person name="Adriaenssens E.M."/>
            <person name="Foster-Nyarko E."/>
            <person name="Jarju S."/>
            <person name="Secka A."/>
            <person name="Antonio M."/>
            <person name="Oren A."/>
            <person name="Chaudhuri R.R."/>
            <person name="La Ragione R."/>
            <person name="Hildebrand F."/>
            <person name="Pallen M.J."/>
        </authorList>
    </citation>
    <scope>NUCLEOTIDE SEQUENCE</scope>
    <source>
        <strain evidence="11">23406</strain>
    </source>
</reference>
<keyword evidence="5 8" id="KW-0067">ATP-binding</keyword>
<evidence type="ECO:0000256" key="7">
    <source>
        <dbReference type="ARBA" id="ARBA00023125"/>
    </source>
</evidence>
<dbReference type="GO" id="GO:0005524">
    <property type="term" value="F:ATP binding"/>
    <property type="evidence" value="ECO:0007669"/>
    <property type="project" value="UniProtKB-UniRule"/>
</dbReference>
<keyword evidence="2 8" id="KW-0699">rRNA-binding</keyword>
<dbReference type="InterPro" id="IPR002625">
    <property type="entry name" value="Smr_dom"/>
</dbReference>
<dbReference type="SUPFAM" id="SSF160443">
    <property type="entry name" value="SMR domain-like"/>
    <property type="match status" value="1"/>
</dbReference>
<dbReference type="InterPro" id="IPR007696">
    <property type="entry name" value="DNA_mismatch_repair_MutS_core"/>
</dbReference>
<feature type="coiled-coil region" evidence="9">
    <location>
        <begin position="534"/>
        <end position="575"/>
    </location>
</feature>
<dbReference type="EC" id="3.6.4.-" evidence="8"/>
<dbReference type="PANTHER" id="PTHR48466:SF2">
    <property type="entry name" value="OS10G0509000 PROTEIN"/>
    <property type="match status" value="1"/>
</dbReference>
<organism evidence="11 12">
    <name type="scientific">Candidatus Stercoripulliclostridium merdipullorum</name>
    <dbReference type="NCBI Taxonomy" id="2840952"/>
    <lineage>
        <taxon>Bacteria</taxon>
        <taxon>Bacillati</taxon>
        <taxon>Bacillota</taxon>
        <taxon>Clostridia</taxon>
        <taxon>Eubacteriales</taxon>
        <taxon>Candidatus Stercoripulliclostridium</taxon>
    </lineage>
</organism>
<evidence type="ECO:0000256" key="4">
    <source>
        <dbReference type="ARBA" id="ARBA00022801"/>
    </source>
</evidence>
<evidence type="ECO:0000256" key="5">
    <source>
        <dbReference type="ARBA" id="ARBA00022840"/>
    </source>
</evidence>
<dbReference type="InterPro" id="IPR045076">
    <property type="entry name" value="MutS"/>
</dbReference>
<dbReference type="Pfam" id="PF20297">
    <property type="entry name" value="MSSS"/>
    <property type="match status" value="1"/>
</dbReference>
<dbReference type="InterPro" id="IPR027417">
    <property type="entry name" value="P-loop_NTPase"/>
</dbReference>
<evidence type="ECO:0000256" key="6">
    <source>
        <dbReference type="ARBA" id="ARBA00022884"/>
    </source>
</evidence>
<reference evidence="11" key="1">
    <citation type="submission" date="2020-10" db="EMBL/GenBank/DDBJ databases">
        <authorList>
            <person name="Gilroy R."/>
        </authorList>
    </citation>
    <scope>NUCLEOTIDE SEQUENCE</scope>
    <source>
        <strain evidence="11">23406</strain>
    </source>
</reference>
<comment type="caution">
    <text evidence="11">The sequence shown here is derived from an EMBL/GenBank/DDBJ whole genome shotgun (WGS) entry which is preliminary data.</text>
</comment>
<dbReference type="InterPro" id="IPR005747">
    <property type="entry name" value="MutS2"/>
</dbReference>
<keyword evidence="6 8" id="KW-0694">RNA-binding</keyword>
<dbReference type="GO" id="GO:0004519">
    <property type="term" value="F:endonuclease activity"/>
    <property type="evidence" value="ECO:0007669"/>
    <property type="project" value="UniProtKB-UniRule"/>
</dbReference>
<comment type="similarity">
    <text evidence="8">Belongs to the DNA mismatch repair MutS family. MutS2 subfamily.</text>
</comment>
<dbReference type="Gene3D" id="3.40.50.300">
    <property type="entry name" value="P-loop containing nucleotide triphosphate hydrolases"/>
    <property type="match status" value="1"/>
</dbReference>
<keyword evidence="1 8" id="KW-0540">Nuclease</keyword>
<dbReference type="Gene3D" id="3.30.1370.110">
    <property type="match status" value="1"/>
</dbReference>
<dbReference type="FunFam" id="3.40.50.300:FF:000830">
    <property type="entry name" value="Endonuclease MutS2"/>
    <property type="match status" value="1"/>
</dbReference>
<dbReference type="InterPro" id="IPR000432">
    <property type="entry name" value="DNA_mismatch_repair_MutS_C"/>
</dbReference>
<dbReference type="EC" id="3.1.-.-" evidence="8"/>
<proteinExistence type="inferred from homology"/>
<keyword evidence="3 8" id="KW-0547">Nucleotide-binding</keyword>
<dbReference type="GO" id="GO:0016887">
    <property type="term" value="F:ATP hydrolysis activity"/>
    <property type="evidence" value="ECO:0007669"/>
    <property type="project" value="InterPro"/>
</dbReference>
<dbReference type="InterPro" id="IPR036063">
    <property type="entry name" value="Smr_dom_sf"/>
</dbReference>
<dbReference type="SUPFAM" id="SSF52540">
    <property type="entry name" value="P-loop containing nucleoside triphosphate hydrolases"/>
    <property type="match status" value="1"/>
</dbReference>
<dbReference type="GO" id="GO:0072344">
    <property type="term" value="P:rescue of stalled ribosome"/>
    <property type="evidence" value="ECO:0007669"/>
    <property type="project" value="UniProtKB-UniRule"/>
</dbReference>
<evidence type="ECO:0000256" key="8">
    <source>
        <dbReference type="HAMAP-Rule" id="MF_00092"/>
    </source>
</evidence>
<keyword evidence="4 8" id="KW-0378">Hydrolase</keyword>
<name>A0A9D1NCC8_9FIRM</name>
<dbReference type="GO" id="GO:0019843">
    <property type="term" value="F:rRNA binding"/>
    <property type="evidence" value="ECO:0007669"/>
    <property type="project" value="UniProtKB-UniRule"/>
</dbReference>
<dbReference type="SMART" id="SM00533">
    <property type="entry name" value="MUTSd"/>
    <property type="match status" value="1"/>
</dbReference>
<evidence type="ECO:0000313" key="12">
    <source>
        <dbReference type="Proteomes" id="UP000886891"/>
    </source>
</evidence>
<protein>
    <recommendedName>
        <fullName evidence="8">Endonuclease MutS2</fullName>
        <ecNumber evidence="8">3.1.-.-</ecNumber>
    </recommendedName>
    <alternativeName>
        <fullName evidence="8">Ribosome-associated protein quality control-upstream factor</fullName>
        <shortName evidence="8">RQC-upstream factor</shortName>
        <shortName evidence="8">RqcU</shortName>
        <ecNumber evidence="8">3.6.4.-</ecNumber>
    </alternativeName>
</protein>
<dbReference type="InterPro" id="IPR036187">
    <property type="entry name" value="DNA_mismatch_repair_MutS_sf"/>
</dbReference>
<dbReference type="GO" id="GO:0140664">
    <property type="term" value="F:ATP-dependent DNA damage sensor activity"/>
    <property type="evidence" value="ECO:0007669"/>
    <property type="project" value="InterPro"/>
</dbReference>
<keyword evidence="7 8" id="KW-0238">DNA-binding</keyword>
<dbReference type="PROSITE" id="PS00486">
    <property type="entry name" value="DNA_MISMATCH_REPAIR_2"/>
    <property type="match status" value="1"/>
</dbReference>
<comment type="function">
    <text evidence="8">Endonuclease that is involved in the suppression of homologous recombination and thus may have a key role in the control of bacterial genetic diversity.</text>
</comment>
<dbReference type="SMART" id="SM00463">
    <property type="entry name" value="SMR"/>
    <property type="match status" value="1"/>
</dbReference>
<dbReference type="PANTHER" id="PTHR48466">
    <property type="entry name" value="OS10G0509000 PROTEIN-RELATED"/>
    <property type="match status" value="1"/>
</dbReference>